<feature type="signal peptide" evidence="2">
    <location>
        <begin position="1"/>
        <end position="25"/>
    </location>
</feature>
<evidence type="ECO:0000313" key="5">
    <source>
        <dbReference type="EMBL" id="KAK2566660.1"/>
    </source>
</evidence>
<dbReference type="Pfam" id="PF22873">
    <property type="entry name" value="OAF_C"/>
    <property type="match status" value="1"/>
</dbReference>
<proteinExistence type="inferred from homology"/>
<keyword evidence="2" id="KW-0732">Signal</keyword>
<dbReference type="AlphaFoldDB" id="A0AAD9VAC8"/>
<feature type="chain" id="PRO_5042183573" evidence="2">
    <location>
        <begin position="26"/>
        <end position="272"/>
    </location>
</feature>
<gene>
    <name evidence="5" type="ORF">P5673_009322</name>
</gene>
<evidence type="ECO:0000313" key="6">
    <source>
        <dbReference type="Proteomes" id="UP001249851"/>
    </source>
</evidence>
<dbReference type="InterPro" id="IPR053897">
    <property type="entry name" value="Oaf_C"/>
</dbReference>
<keyword evidence="6" id="KW-1185">Reference proteome</keyword>
<dbReference type="Proteomes" id="UP001249851">
    <property type="component" value="Unassembled WGS sequence"/>
</dbReference>
<feature type="domain" description="Out at first protein BRICHOS-like" evidence="3">
    <location>
        <begin position="26"/>
        <end position="166"/>
    </location>
</feature>
<dbReference type="PANTHER" id="PTHR13423:SF2">
    <property type="entry name" value="OUT AT FIRST PROTEIN HOMOLOG"/>
    <property type="match status" value="1"/>
</dbReference>
<accession>A0AAD9VAC8</accession>
<evidence type="ECO:0000256" key="1">
    <source>
        <dbReference type="ARBA" id="ARBA00005786"/>
    </source>
</evidence>
<organism evidence="5 6">
    <name type="scientific">Acropora cervicornis</name>
    <name type="common">Staghorn coral</name>
    <dbReference type="NCBI Taxonomy" id="6130"/>
    <lineage>
        <taxon>Eukaryota</taxon>
        <taxon>Metazoa</taxon>
        <taxon>Cnidaria</taxon>
        <taxon>Anthozoa</taxon>
        <taxon>Hexacorallia</taxon>
        <taxon>Scleractinia</taxon>
        <taxon>Astrocoeniina</taxon>
        <taxon>Acroporidae</taxon>
        <taxon>Acropora</taxon>
    </lineage>
</organism>
<evidence type="ECO:0000259" key="3">
    <source>
        <dbReference type="Pfam" id="PF14941"/>
    </source>
</evidence>
<comment type="caution">
    <text evidence="5">The sequence shown here is derived from an EMBL/GenBank/DDBJ whole genome shotgun (WGS) entry which is preliminary data.</text>
</comment>
<feature type="domain" description="Out at first C-terminal" evidence="4">
    <location>
        <begin position="202"/>
        <end position="269"/>
    </location>
</feature>
<name>A0AAD9VAC8_ACRCE</name>
<reference evidence="5" key="2">
    <citation type="journal article" date="2023" name="Science">
        <title>Genomic signatures of disease resistance in endangered staghorn corals.</title>
        <authorList>
            <person name="Vollmer S.V."/>
            <person name="Selwyn J.D."/>
            <person name="Despard B.A."/>
            <person name="Roesel C.L."/>
        </authorList>
    </citation>
    <scope>NUCLEOTIDE SEQUENCE</scope>
    <source>
        <strain evidence="5">K2</strain>
    </source>
</reference>
<protein>
    <submittedName>
        <fullName evidence="5">Out at first protein</fullName>
    </submittedName>
</protein>
<evidence type="ECO:0000256" key="2">
    <source>
        <dbReference type="SAM" id="SignalP"/>
    </source>
</evidence>
<dbReference type="InterPro" id="IPR053894">
    <property type="entry name" value="OAF_N"/>
</dbReference>
<dbReference type="InterPro" id="IPR026315">
    <property type="entry name" value="Oaf"/>
</dbReference>
<dbReference type="PANTHER" id="PTHR13423">
    <property type="entry name" value="OUT AT FIRST"/>
    <property type="match status" value="1"/>
</dbReference>
<comment type="similarity">
    <text evidence="1">Belongs to the OAF family.</text>
</comment>
<dbReference type="Pfam" id="PF14941">
    <property type="entry name" value="OAF_N"/>
    <property type="match status" value="1"/>
</dbReference>
<sequence length="272" mass="31092">MAAEGRVFVTYSVILLMLLVQRCSFNLVVNIKAKDGDVVQKEFRADPEKDYVTIDFMTHGSRYITVYIDFRLKRKVFQVVVLGEIDKAESSYEAMCFVTGLEEEEFISSDSMSKLRQKNPSTVRIPEDDLGSEYHEMGHVVVLNSENVTDDKIYGLCKDAGKVLFSGTNPKLLLRENSTREDLDKLELASHDQSGLIKVLKRCKETSELSAECVCRTEVCISWYPCQMKLCQGQDDNGQPTEYRCGIKTCGKCHLFDFYVTERKQCFWDVNT</sequence>
<evidence type="ECO:0000259" key="4">
    <source>
        <dbReference type="Pfam" id="PF22873"/>
    </source>
</evidence>
<reference evidence="5" key="1">
    <citation type="journal article" date="2023" name="G3 (Bethesda)">
        <title>Whole genome assembly and annotation of the endangered Caribbean coral Acropora cervicornis.</title>
        <authorList>
            <person name="Selwyn J.D."/>
            <person name="Vollmer S.V."/>
        </authorList>
    </citation>
    <scope>NUCLEOTIDE SEQUENCE</scope>
    <source>
        <strain evidence="5">K2</strain>
    </source>
</reference>
<dbReference type="EMBL" id="JARQWQ010000016">
    <property type="protein sequence ID" value="KAK2566660.1"/>
    <property type="molecule type" value="Genomic_DNA"/>
</dbReference>